<evidence type="ECO:0000313" key="3">
    <source>
        <dbReference type="EMBL" id="KDQ52939.1"/>
    </source>
</evidence>
<feature type="domain" description="CxC5 like cysteine cluster associated with KDZ" evidence="1">
    <location>
        <begin position="117"/>
        <end position="244"/>
    </location>
</feature>
<gene>
    <name evidence="3" type="ORF">JAAARDRAFT_183569</name>
</gene>
<dbReference type="Proteomes" id="UP000027265">
    <property type="component" value="Unassembled WGS sequence"/>
</dbReference>
<keyword evidence="4" id="KW-1185">Reference proteome</keyword>
<dbReference type="InParanoid" id="A0A067PDY1"/>
<protein>
    <recommendedName>
        <fullName evidence="5">CxC5 like cysteine cluster associated with KDZ domain-containing protein</fullName>
    </recommendedName>
</protein>
<evidence type="ECO:0000313" key="4">
    <source>
        <dbReference type="Proteomes" id="UP000027265"/>
    </source>
</evidence>
<dbReference type="InterPro" id="IPR040898">
    <property type="entry name" value="CxC6"/>
</dbReference>
<name>A0A067PDY1_9AGAM</name>
<accession>A0A067PDY1</accession>
<proteinExistence type="predicted"/>
<dbReference type="EMBL" id="KL197736">
    <property type="protein sequence ID" value="KDQ52939.1"/>
    <property type="molecule type" value="Genomic_DNA"/>
</dbReference>
<dbReference type="OrthoDB" id="2501483at2759"/>
<dbReference type="AlphaFoldDB" id="A0A067PDY1"/>
<reference evidence="4" key="1">
    <citation type="journal article" date="2014" name="Proc. Natl. Acad. Sci. U.S.A.">
        <title>Extensive sampling of basidiomycete genomes demonstrates inadequacy of the white-rot/brown-rot paradigm for wood decay fungi.</title>
        <authorList>
            <person name="Riley R."/>
            <person name="Salamov A.A."/>
            <person name="Brown D.W."/>
            <person name="Nagy L.G."/>
            <person name="Floudas D."/>
            <person name="Held B.W."/>
            <person name="Levasseur A."/>
            <person name="Lombard V."/>
            <person name="Morin E."/>
            <person name="Otillar R."/>
            <person name="Lindquist E.A."/>
            <person name="Sun H."/>
            <person name="LaButti K.M."/>
            <person name="Schmutz J."/>
            <person name="Jabbour D."/>
            <person name="Luo H."/>
            <person name="Baker S.E."/>
            <person name="Pisabarro A.G."/>
            <person name="Walton J.D."/>
            <person name="Blanchette R.A."/>
            <person name="Henrissat B."/>
            <person name="Martin F."/>
            <person name="Cullen D."/>
            <person name="Hibbett D.S."/>
            <person name="Grigoriev I.V."/>
        </authorList>
    </citation>
    <scope>NUCLEOTIDE SEQUENCE [LARGE SCALE GENOMIC DNA]</scope>
    <source>
        <strain evidence="4">MUCL 33604</strain>
    </source>
</reference>
<dbReference type="InterPro" id="IPR041539">
    <property type="entry name" value="CxC5"/>
</dbReference>
<evidence type="ECO:0008006" key="5">
    <source>
        <dbReference type="Google" id="ProtNLM"/>
    </source>
</evidence>
<sequence length="672" mass="76992">MFFIHLSQLLATTPELHASLTFDTVVKYVDLARLARPNIKRIQPWYKNGPPERLPHLVHEFLALSLGLDHETSKLAWETFRDVVWERNFHPLDPDVLSRASSYMESIVDYGLDRGIGFFNLYPPTETCLDPACRHVLEYQDVVYLSERELKEPSQYEITVFTVKLGAVPGFTTSLYCRKCYTRYHPNYYVHNKATLRTYYQEPPTLIETSDHVYMSRDTCELFANMMVTSWTSATNCSRLYNYSLGRNSISDSLPSSWNRSLLMKIDDVWNGFFFHSLFLDCEERGTTLELQHDAPTQGLRLRPALQERNIRMVGPGQENWNHVCDKCTWFFTNDDGVVCYLRSTVADGITIGHPCCGVHDCAVPLASVKDHFCPVHRSHNTICVVTSCVAEVEVGFRTCSNADHRKLEDYHFQQGKAMFQLKRRLERARSSQTHDSLAVPGSAEGEDVEVGAEGLGLDDQEVLIDESGVCEGKPESGNAKLRARFGRRRTHNEELCVASCGVVLGRATFFGSEAPNGVRTFWMRLFPTKASLPRILWHDSNCNLTAMLKADTDPVLRHYFDGCALPVDVFHFKCKHKESDTHCAQNCNPYDWEELRTPEGKWRFNSSAAEQANAWFGGFLAIVREMQVDRYNFFLDEMIKRRNRMLVRELDQKGESPYNVPRHVLLQPDSV</sequence>
<evidence type="ECO:0000259" key="1">
    <source>
        <dbReference type="Pfam" id="PF18718"/>
    </source>
</evidence>
<dbReference type="Pfam" id="PF18721">
    <property type="entry name" value="CxC6"/>
    <property type="match status" value="1"/>
</dbReference>
<dbReference type="Pfam" id="PF18718">
    <property type="entry name" value="CxC5"/>
    <property type="match status" value="1"/>
</dbReference>
<evidence type="ECO:0000259" key="2">
    <source>
        <dbReference type="Pfam" id="PF18721"/>
    </source>
</evidence>
<feature type="domain" description="CxC6 like cysteine cluster associated with KDZ" evidence="2">
    <location>
        <begin position="346"/>
        <end position="410"/>
    </location>
</feature>
<dbReference type="HOGENOM" id="CLU_004966_4_0_1"/>
<dbReference type="STRING" id="933084.A0A067PDY1"/>
<organism evidence="3 4">
    <name type="scientific">Jaapia argillacea MUCL 33604</name>
    <dbReference type="NCBI Taxonomy" id="933084"/>
    <lineage>
        <taxon>Eukaryota</taxon>
        <taxon>Fungi</taxon>
        <taxon>Dikarya</taxon>
        <taxon>Basidiomycota</taxon>
        <taxon>Agaricomycotina</taxon>
        <taxon>Agaricomycetes</taxon>
        <taxon>Agaricomycetidae</taxon>
        <taxon>Jaapiales</taxon>
        <taxon>Jaapiaceae</taxon>
        <taxon>Jaapia</taxon>
    </lineage>
</organism>